<reference evidence="7" key="1">
    <citation type="submission" date="2020-05" db="EMBL/GenBank/DDBJ databases">
        <authorList>
            <person name="Chiriac C."/>
            <person name="Salcher M."/>
            <person name="Ghai R."/>
            <person name="Kavagutti S V."/>
        </authorList>
    </citation>
    <scope>NUCLEOTIDE SEQUENCE</scope>
</reference>
<evidence type="ECO:0000256" key="5">
    <source>
        <dbReference type="ARBA" id="ARBA00023211"/>
    </source>
</evidence>
<dbReference type="GO" id="GO:0046872">
    <property type="term" value="F:metal ion binding"/>
    <property type="evidence" value="ECO:0007669"/>
    <property type="project" value="UniProtKB-KW"/>
</dbReference>
<name>A0A6J5SZ47_9CAUD</name>
<dbReference type="InterPro" id="IPR043461">
    <property type="entry name" value="LpxH-like"/>
</dbReference>
<gene>
    <name evidence="7" type="ORF">UFOVP1636_70</name>
</gene>
<evidence type="ECO:0000256" key="1">
    <source>
        <dbReference type="ARBA" id="ARBA00022475"/>
    </source>
</evidence>
<evidence type="ECO:0000313" key="7">
    <source>
        <dbReference type="EMBL" id="CAB4220902.1"/>
    </source>
</evidence>
<keyword evidence="3" id="KW-0479">Metal-binding</keyword>
<keyword evidence="2" id="KW-0997">Cell inner membrane</keyword>
<dbReference type="PANTHER" id="PTHR34990">
    <property type="entry name" value="UDP-2,3-DIACYLGLUCOSAMINE HYDROLASE-RELATED"/>
    <property type="match status" value="1"/>
</dbReference>
<dbReference type="Gene3D" id="3.60.21.10">
    <property type="match status" value="2"/>
</dbReference>
<dbReference type="SUPFAM" id="SSF56300">
    <property type="entry name" value="Metallo-dependent phosphatases"/>
    <property type="match status" value="1"/>
</dbReference>
<dbReference type="CDD" id="cd07398">
    <property type="entry name" value="MPP_YbbF-LpxH"/>
    <property type="match status" value="1"/>
</dbReference>
<evidence type="ECO:0000256" key="2">
    <source>
        <dbReference type="ARBA" id="ARBA00022519"/>
    </source>
</evidence>
<evidence type="ECO:0000256" key="3">
    <source>
        <dbReference type="ARBA" id="ARBA00022723"/>
    </source>
</evidence>
<dbReference type="GO" id="GO:0016020">
    <property type="term" value="C:membrane"/>
    <property type="evidence" value="ECO:0007669"/>
    <property type="project" value="GOC"/>
</dbReference>
<sequence>MKKYRSIFVSDVHLGTRDCQADKLNNFLKHNSCDTLYLVGDIIDAWRIQQNKWRWKQSHTNVVRRVLGHAKRGTRVVYIAGNHDEFLRPMIPYGFSFGLVEIHNQIEHIGADGKHYLVVHGDMFDGITRLAPWISFLGDKAYDVILSLNSKFNWIRHRFGFGYFSLSQYLKTRVKKAVDFIFHFERNLAAYCKKRGYDGVIVGHIHLAEIKEIDGIIYMNDGDWVESCTALVEHHDGRWEIITWTKEND</sequence>
<keyword evidence="1" id="KW-1003">Cell membrane</keyword>
<feature type="domain" description="Calcineurin-like phosphoesterase" evidence="6">
    <location>
        <begin position="6"/>
        <end position="206"/>
    </location>
</feature>
<dbReference type="InterPro" id="IPR004843">
    <property type="entry name" value="Calcineurin-like_PHP"/>
</dbReference>
<dbReference type="GO" id="GO:0009245">
    <property type="term" value="P:lipid A biosynthetic process"/>
    <property type="evidence" value="ECO:0007669"/>
    <property type="project" value="TreeGrafter"/>
</dbReference>
<dbReference type="GO" id="GO:0008758">
    <property type="term" value="F:UDP-2,3-diacylglucosamine hydrolase activity"/>
    <property type="evidence" value="ECO:0007669"/>
    <property type="project" value="TreeGrafter"/>
</dbReference>
<dbReference type="InterPro" id="IPR029052">
    <property type="entry name" value="Metallo-depent_PP-like"/>
</dbReference>
<keyword evidence="4" id="KW-0472">Membrane</keyword>
<dbReference type="EMBL" id="LR797503">
    <property type="protein sequence ID" value="CAB4220902.1"/>
    <property type="molecule type" value="Genomic_DNA"/>
</dbReference>
<evidence type="ECO:0000259" key="6">
    <source>
        <dbReference type="Pfam" id="PF00149"/>
    </source>
</evidence>
<proteinExistence type="predicted"/>
<organism evidence="7">
    <name type="scientific">uncultured Caudovirales phage</name>
    <dbReference type="NCBI Taxonomy" id="2100421"/>
    <lineage>
        <taxon>Viruses</taxon>
        <taxon>Duplodnaviria</taxon>
        <taxon>Heunggongvirae</taxon>
        <taxon>Uroviricota</taxon>
        <taxon>Caudoviricetes</taxon>
        <taxon>Peduoviridae</taxon>
        <taxon>Maltschvirus</taxon>
        <taxon>Maltschvirus maltsch</taxon>
    </lineage>
</organism>
<dbReference type="PANTHER" id="PTHR34990:SF2">
    <property type="entry name" value="BLL8164 PROTEIN"/>
    <property type="match status" value="1"/>
</dbReference>
<keyword evidence="5" id="KW-0464">Manganese</keyword>
<accession>A0A6J5SZ47</accession>
<evidence type="ECO:0000256" key="4">
    <source>
        <dbReference type="ARBA" id="ARBA00023136"/>
    </source>
</evidence>
<protein>
    <submittedName>
        <fullName evidence="7">MPP_YbbF-LpxH domain containing protein</fullName>
    </submittedName>
</protein>
<dbReference type="Pfam" id="PF00149">
    <property type="entry name" value="Metallophos"/>
    <property type="match status" value="1"/>
</dbReference>